<evidence type="ECO:0000313" key="3">
    <source>
        <dbReference type="Proteomes" id="UP000764110"/>
    </source>
</evidence>
<dbReference type="EMBL" id="JACEFI010000004">
    <property type="protein sequence ID" value="KAH0598844.1"/>
    <property type="molecule type" value="Genomic_DNA"/>
</dbReference>
<keyword evidence="3" id="KW-1185">Reference proteome</keyword>
<dbReference type="Proteomes" id="UP000764110">
    <property type="component" value="Unassembled WGS sequence"/>
</dbReference>
<protein>
    <submittedName>
        <fullName evidence="2">Uncharacterized protein</fullName>
    </submittedName>
</protein>
<name>A0A9P8S8Q4_9HYPO</name>
<sequence length="119" mass="13021">MLSIRNRDTKKCFLVRLQALYRPKWTGVKARGVPGNFTIIASGRLWSTPVDSNGYNETAKTSPTAPLKKHGGRSSRLKLLCTSPKGSALTAKKENLGRVDLSRSTLPARTQDDGKPPTQ</sequence>
<reference evidence="2 3" key="1">
    <citation type="submission" date="2020-07" db="EMBL/GenBank/DDBJ databases">
        <title>Metarhizium humberi genome.</title>
        <authorList>
            <person name="Lysoe E."/>
        </authorList>
    </citation>
    <scope>NUCLEOTIDE SEQUENCE [LARGE SCALE GENOMIC DNA]</scope>
    <source>
        <strain evidence="2 3">ESALQ1638</strain>
    </source>
</reference>
<dbReference type="AlphaFoldDB" id="A0A9P8S8Q4"/>
<evidence type="ECO:0000256" key="1">
    <source>
        <dbReference type="SAM" id="MobiDB-lite"/>
    </source>
</evidence>
<feature type="region of interest" description="Disordered" evidence="1">
    <location>
        <begin position="91"/>
        <end position="119"/>
    </location>
</feature>
<gene>
    <name evidence="2" type="ORF">MHUMG1_02956</name>
</gene>
<comment type="caution">
    <text evidence="2">The sequence shown here is derived from an EMBL/GenBank/DDBJ whole genome shotgun (WGS) entry which is preliminary data.</text>
</comment>
<proteinExistence type="predicted"/>
<organism evidence="2 3">
    <name type="scientific">Metarhizium humberi</name>
    <dbReference type="NCBI Taxonomy" id="2596975"/>
    <lineage>
        <taxon>Eukaryota</taxon>
        <taxon>Fungi</taxon>
        <taxon>Dikarya</taxon>
        <taxon>Ascomycota</taxon>
        <taxon>Pezizomycotina</taxon>
        <taxon>Sordariomycetes</taxon>
        <taxon>Hypocreomycetidae</taxon>
        <taxon>Hypocreales</taxon>
        <taxon>Clavicipitaceae</taxon>
        <taxon>Metarhizium</taxon>
    </lineage>
</organism>
<feature type="compositionally biased region" description="Basic and acidic residues" evidence="1">
    <location>
        <begin position="91"/>
        <end position="101"/>
    </location>
</feature>
<feature type="region of interest" description="Disordered" evidence="1">
    <location>
        <begin position="52"/>
        <end position="75"/>
    </location>
</feature>
<evidence type="ECO:0000313" key="2">
    <source>
        <dbReference type="EMBL" id="KAH0598844.1"/>
    </source>
</evidence>
<feature type="compositionally biased region" description="Polar residues" evidence="1">
    <location>
        <begin position="52"/>
        <end position="64"/>
    </location>
</feature>
<accession>A0A9P8S8Q4</accession>
<feature type="compositionally biased region" description="Basic and acidic residues" evidence="1">
    <location>
        <begin position="110"/>
        <end position="119"/>
    </location>
</feature>